<organism evidence="1">
    <name type="scientific">Loa loa</name>
    <name type="common">Eye worm</name>
    <name type="synonym">Filaria loa</name>
    <dbReference type="NCBI Taxonomy" id="7209"/>
    <lineage>
        <taxon>Eukaryota</taxon>
        <taxon>Metazoa</taxon>
        <taxon>Ecdysozoa</taxon>
        <taxon>Nematoda</taxon>
        <taxon>Chromadorea</taxon>
        <taxon>Rhabditida</taxon>
        <taxon>Spirurina</taxon>
        <taxon>Spiruromorpha</taxon>
        <taxon>Filarioidea</taxon>
        <taxon>Onchocercidae</taxon>
        <taxon>Loa</taxon>
    </lineage>
</organism>
<dbReference type="CTD" id="31252011"/>
<gene>
    <name evidence="1" type="ORF">LOAG_18739</name>
</gene>
<dbReference type="KEGG" id="loa:LOAG_18739"/>
<name>A0A1S0UDY0_LOALO</name>
<feature type="non-terminal residue" evidence="1">
    <location>
        <position position="1"/>
    </location>
</feature>
<sequence>KKSTTELFGARGEVRCHVASLPVFNQQNQVSLSSSRDKFSRIRISGPKLLIRATENPLHNIETNTR</sequence>
<evidence type="ECO:0000313" key="1">
    <source>
        <dbReference type="EMBL" id="EJD73872.1"/>
    </source>
</evidence>
<dbReference type="EMBL" id="JH712543">
    <property type="protein sequence ID" value="EJD73872.1"/>
    <property type="molecule type" value="Genomic_DNA"/>
</dbReference>
<proteinExistence type="predicted"/>
<accession>A0A1S0UDY0</accession>
<dbReference type="InParanoid" id="A0A1S0UDY0"/>
<reference evidence="1" key="1">
    <citation type="submission" date="2012-04" db="EMBL/GenBank/DDBJ databases">
        <title>The Genome Sequence of Loa loa.</title>
        <authorList>
            <consortium name="The Broad Institute Genome Sequencing Platform"/>
            <consortium name="Broad Institute Genome Sequencing Center for Infectious Disease"/>
            <person name="Nutman T.B."/>
            <person name="Fink D.L."/>
            <person name="Russ C."/>
            <person name="Young S."/>
            <person name="Zeng Q."/>
            <person name="Gargeya S."/>
            <person name="Alvarado L."/>
            <person name="Berlin A."/>
            <person name="Chapman S.B."/>
            <person name="Chen Z."/>
            <person name="Freedman E."/>
            <person name="Gellesch M."/>
            <person name="Goldberg J."/>
            <person name="Griggs A."/>
            <person name="Gujja S."/>
            <person name="Heilman E.R."/>
            <person name="Heiman D."/>
            <person name="Howarth C."/>
            <person name="Mehta T."/>
            <person name="Neiman D."/>
            <person name="Pearson M."/>
            <person name="Roberts A."/>
            <person name="Saif S."/>
            <person name="Shea T."/>
            <person name="Shenoy N."/>
            <person name="Sisk P."/>
            <person name="Stolte C."/>
            <person name="Sykes S."/>
            <person name="White J."/>
            <person name="Yandava C."/>
            <person name="Haas B."/>
            <person name="Henn M.R."/>
            <person name="Nusbaum C."/>
            <person name="Birren B."/>
        </authorList>
    </citation>
    <scope>NUCLEOTIDE SEQUENCE [LARGE SCALE GENOMIC DNA]</scope>
</reference>
<dbReference type="RefSeq" id="XP_020304818.1">
    <property type="nucleotide sequence ID" value="XM_020451402.1"/>
</dbReference>
<dbReference type="AlphaFoldDB" id="A0A1S0UDY0"/>
<protein>
    <submittedName>
        <fullName evidence="1">Uncharacterized protein</fullName>
    </submittedName>
</protein>
<dbReference type="GeneID" id="31252011"/>